<proteinExistence type="predicted"/>
<evidence type="ECO:0000313" key="2">
    <source>
        <dbReference type="Proteomes" id="UP000176204"/>
    </source>
</evidence>
<dbReference type="PATRIC" id="fig|1679444.3.peg.1047"/>
<dbReference type="PANTHER" id="PTHR28055:SF1">
    <property type="entry name" value="ALTERED INHERITANCE OF MITOCHONDRIA PROTEIN 41, MITOCHONDRIAL"/>
    <property type="match status" value="1"/>
</dbReference>
<dbReference type="Proteomes" id="UP000176204">
    <property type="component" value="Chromosome I"/>
</dbReference>
<dbReference type="EMBL" id="LT629973">
    <property type="protein sequence ID" value="SEH77422.1"/>
    <property type="molecule type" value="Genomic_DNA"/>
</dbReference>
<dbReference type="PANTHER" id="PTHR28055">
    <property type="entry name" value="ALTERED INHERITANCE OF MITOCHONDRIA PROTEIN 41, MITOCHONDRIAL"/>
    <property type="match status" value="1"/>
</dbReference>
<name>A0A1C7PAU3_9BACT</name>
<accession>A0A1C7PAU3</accession>
<protein>
    <submittedName>
        <fullName evidence="1">Aspartyl/glutamyl-trna amidotransferase subunit b-related</fullName>
    </submittedName>
</protein>
<dbReference type="InterPro" id="IPR003789">
    <property type="entry name" value="Asn/Gln_tRNA_amidoTrase-B-like"/>
</dbReference>
<dbReference type="GO" id="GO:0016740">
    <property type="term" value="F:transferase activity"/>
    <property type="evidence" value="ECO:0007669"/>
    <property type="project" value="UniProtKB-KW"/>
</dbReference>
<dbReference type="AlphaFoldDB" id="A0A1C7PAU3"/>
<dbReference type="STRING" id="1679444.PYTT_0645"/>
<reference evidence="2" key="1">
    <citation type="submission" date="2016-09" db="EMBL/GenBank/DDBJ databases">
        <authorList>
            <person name="Koehorst J."/>
        </authorList>
    </citation>
    <scope>NUCLEOTIDE SEQUENCE [LARGE SCALE GENOMIC DNA]</scope>
</reference>
<dbReference type="RefSeq" id="WP_067777038.1">
    <property type="nucleotide sequence ID" value="NZ_LIGX01000032.1"/>
</dbReference>
<keyword evidence="1" id="KW-0808">Transferase</keyword>
<sequence length="151" mass="16365">MNAISDTLVEEMKTAMRAKDTVALNALRALKTALTNASIAKGNLHAELDENETVAVVRKQIKQRVDAAEQYRAANREDLSSKEEAEIKVLSAFLPAEMSEEEVKAVLEQVVAETGASGKKDMGRVMKAMQERTDGRAPGKLLAQLVGARLA</sequence>
<dbReference type="GO" id="GO:0016884">
    <property type="term" value="F:carbon-nitrogen ligase activity, with glutamine as amido-N-donor"/>
    <property type="evidence" value="ECO:0007669"/>
    <property type="project" value="InterPro"/>
</dbReference>
<dbReference type="SUPFAM" id="SSF89095">
    <property type="entry name" value="GatB/YqeY motif"/>
    <property type="match status" value="1"/>
</dbReference>
<dbReference type="Pfam" id="PF09424">
    <property type="entry name" value="YqeY"/>
    <property type="match status" value="1"/>
</dbReference>
<dbReference type="InterPro" id="IPR019004">
    <property type="entry name" value="YqeY/Aim41"/>
</dbReference>
<gene>
    <name evidence="1" type="ORF">PYTT_0645</name>
</gene>
<organism evidence="1 2">
    <name type="scientific">Akkermansia glycaniphila</name>
    <dbReference type="NCBI Taxonomy" id="1679444"/>
    <lineage>
        <taxon>Bacteria</taxon>
        <taxon>Pseudomonadati</taxon>
        <taxon>Verrucomicrobiota</taxon>
        <taxon>Verrucomicrobiia</taxon>
        <taxon>Verrucomicrobiales</taxon>
        <taxon>Akkermansiaceae</taxon>
        <taxon>Akkermansia</taxon>
    </lineage>
</organism>
<dbReference type="InterPro" id="IPR042184">
    <property type="entry name" value="YqeY/Aim41_N"/>
</dbReference>
<dbReference type="InterPro" id="IPR023168">
    <property type="entry name" value="GatB_Yqey_C_2"/>
</dbReference>
<keyword evidence="2" id="KW-1185">Reference proteome</keyword>
<dbReference type="KEGG" id="agl:PYTT_0645"/>
<evidence type="ECO:0000313" key="1">
    <source>
        <dbReference type="EMBL" id="SEH77422.1"/>
    </source>
</evidence>
<dbReference type="Gene3D" id="1.10.1510.10">
    <property type="entry name" value="Uncharacterised protein YqeY/AIM41 PF09424, N-terminal domain"/>
    <property type="match status" value="1"/>
</dbReference>
<dbReference type="OrthoDB" id="9794041at2"/>
<dbReference type="Gene3D" id="1.10.10.410">
    <property type="match status" value="1"/>
</dbReference>